<evidence type="ECO:0000256" key="4">
    <source>
        <dbReference type="ARBA" id="ARBA00024732"/>
    </source>
</evidence>
<dbReference type="InterPro" id="IPR000544">
    <property type="entry name" value="Octanoyltransferase"/>
</dbReference>
<evidence type="ECO:0000259" key="7">
    <source>
        <dbReference type="PROSITE" id="PS51733"/>
    </source>
</evidence>
<dbReference type="PROSITE" id="PS51733">
    <property type="entry name" value="BPL_LPL_CATALYTIC"/>
    <property type="match status" value="1"/>
</dbReference>
<feature type="binding site" evidence="5">
    <location>
        <begin position="145"/>
        <end position="147"/>
    </location>
    <ligand>
        <name>substrate</name>
    </ligand>
</feature>
<dbReference type="HAMAP" id="MF_00013">
    <property type="entry name" value="LipB"/>
    <property type="match status" value="1"/>
</dbReference>
<keyword evidence="9" id="KW-1185">Reference proteome</keyword>
<comment type="similarity">
    <text evidence="5 6">Belongs to the LipB family.</text>
</comment>
<dbReference type="PROSITE" id="PS01313">
    <property type="entry name" value="LIPB"/>
    <property type="match status" value="1"/>
</dbReference>
<comment type="caution">
    <text evidence="8">The sequence shown here is derived from an EMBL/GenBank/DDBJ whole genome shotgun (WGS) entry which is preliminary data.</text>
</comment>
<dbReference type="Pfam" id="PF21948">
    <property type="entry name" value="LplA-B_cat"/>
    <property type="match status" value="1"/>
</dbReference>
<feature type="active site" description="Acyl-thioester intermediate" evidence="5">
    <location>
        <position position="176"/>
    </location>
</feature>
<comment type="catalytic activity">
    <reaction evidence="5 6">
        <text>octanoyl-[ACP] + L-lysyl-[protein] = N(6)-octanoyl-L-lysyl-[protein] + holo-[ACP] + H(+)</text>
        <dbReference type="Rhea" id="RHEA:17665"/>
        <dbReference type="Rhea" id="RHEA-COMP:9636"/>
        <dbReference type="Rhea" id="RHEA-COMP:9685"/>
        <dbReference type="Rhea" id="RHEA-COMP:9752"/>
        <dbReference type="Rhea" id="RHEA-COMP:9928"/>
        <dbReference type="ChEBI" id="CHEBI:15378"/>
        <dbReference type="ChEBI" id="CHEBI:29969"/>
        <dbReference type="ChEBI" id="CHEBI:64479"/>
        <dbReference type="ChEBI" id="CHEBI:78463"/>
        <dbReference type="ChEBI" id="CHEBI:78809"/>
        <dbReference type="EC" id="2.3.1.181"/>
    </reaction>
</comment>
<comment type="miscellaneous">
    <text evidence="5">In the reaction, the free carboxyl group of octanoic acid is attached via an amide linkage to the epsilon-amino group of a specific lysine residue of lipoyl domains of lipoate-dependent enzymes.</text>
</comment>
<sequence>MGRKGYCIELEACSYDEILHLQETLNRARQLGAIPDTLILLEHQPCFTIGRKKGSSNHLLVNQKVLDEQHIKVFESNRGGDITYHGPGQLICYPIIGLTGVQKDVHAYANKMEELLIRTLACFGIAATRKKEYPGVWVEDQKIGAIGIAIRKWVTMHGVSLNVCPNLTHFSFIVPCGITSLGVTSMSRILETVDARAVRSQLRKQFEELFEIQTELVSVERIKEMVYYAETSMVSCSGTQSG</sequence>
<evidence type="ECO:0000256" key="3">
    <source>
        <dbReference type="ARBA" id="ARBA00023315"/>
    </source>
</evidence>
<accession>A0ABS8HYV1</accession>
<dbReference type="EC" id="2.3.1.181" evidence="5 6"/>
<evidence type="ECO:0000256" key="6">
    <source>
        <dbReference type="PIRNR" id="PIRNR016262"/>
    </source>
</evidence>
<comment type="function">
    <text evidence="4 5 6">Catalyzes the transfer of endogenously produced octanoic acid from octanoyl-acyl-carrier-protein onto the lipoyl domains of lipoate-dependent enzymes. Lipoyl-ACP can also act as a substrate although octanoyl-ACP is likely to be the physiological substrate.</text>
</comment>
<reference evidence="8" key="1">
    <citation type="submission" date="2021-11" db="EMBL/GenBank/DDBJ databases">
        <title>Description of a new species Pelosinus isolated from the bottom sediments of Lake Baikal.</title>
        <authorList>
            <person name="Zakharyuk A."/>
        </authorList>
    </citation>
    <scope>NUCLEOTIDE SEQUENCE</scope>
    <source>
        <strain evidence="8">Bkl1</strain>
    </source>
</reference>
<dbReference type="RefSeq" id="WP_229536195.1">
    <property type="nucleotide sequence ID" value="NZ_JAJHJB010000028.1"/>
</dbReference>
<dbReference type="Proteomes" id="UP001165492">
    <property type="component" value="Unassembled WGS sequence"/>
</dbReference>
<feature type="binding site" evidence="5">
    <location>
        <begin position="78"/>
        <end position="85"/>
    </location>
    <ligand>
        <name>substrate</name>
    </ligand>
</feature>
<feature type="site" description="Lowers pKa of active site Cys" evidence="5">
    <location>
        <position position="142"/>
    </location>
</feature>
<feature type="domain" description="BPL/LPL catalytic" evidence="7">
    <location>
        <begin position="32"/>
        <end position="214"/>
    </location>
</feature>
<organism evidence="8 9">
    <name type="scientific">Pelosinus baikalensis</name>
    <dbReference type="NCBI Taxonomy" id="2892015"/>
    <lineage>
        <taxon>Bacteria</taxon>
        <taxon>Bacillati</taxon>
        <taxon>Bacillota</taxon>
        <taxon>Negativicutes</taxon>
        <taxon>Selenomonadales</taxon>
        <taxon>Sporomusaceae</taxon>
        <taxon>Pelosinus</taxon>
    </lineage>
</organism>
<dbReference type="CDD" id="cd16444">
    <property type="entry name" value="LipB"/>
    <property type="match status" value="1"/>
</dbReference>
<gene>
    <name evidence="5 8" type="primary">lipB</name>
    <name evidence="8" type="ORF">LMF89_17690</name>
</gene>
<comment type="subcellular location">
    <subcellularLocation>
        <location evidence="5">Cytoplasm</location>
    </subcellularLocation>
</comment>
<evidence type="ECO:0000256" key="1">
    <source>
        <dbReference type="ARBA" id="ARBA00004821"/>
    </source>
</evidence>
<protein>
    <recommendedName>
        <fullName evidence="5 6">Octanoyltransferase</fullName>
        <ecNumber evidence="5 6">2.3.1.181</ecNumber>
    </recommendedName>
    <alternativeName>
        <fullName evidence="5">Lipoate-protein ligase B</fullName>
    </alternativeName>
    <alternativeName>
        <fullName evidence="5">Lipoyl/octanoyl transferase</fullName>
    </alternativeName>
    <alternativeName>
        <fullName evidence="5">Octanoyl-[acyl-carrier-protein]-protein N-octanoyltransferase</fullName>
    </alternativeName>
</protein>
<dbReference type="InterPro" id="IPR004143">
    <property type="entry name" value="BPL_LPL_catalytic"/>
</dbReference>
<evidence type="ECO:0000256" key="2">
    <source>
        <dbReference type="ARBA" id="ARBA00022679"/>
    </source>
</evidence>
<evidence type="ECO:0000313" key="8">
    <source>
        <dbReference type="EMBL" id="MCC5467169.1"/>
    </source>
</evidence>
<name>A0ABS8HYV1_9FIRM</name>
<dbReference type="NCBIfam" id="TIGR00214">
    <property type="entry name" value="lipB"/>
    <property type="match status" value="1"/>
</dbReference>
<keyword evidence="5" id="KW-0963">Cytoplasm</keyword>
<dbReference type="PIRSF" id="PIRSF016262">
    <property type="entry name" value="LPLase"/>
    <property type="match status" value="1"/>
</dbReference>
<dbReference type="SUPFAM" id="SSF55681">
    <property type="entry name" value="Class II aaRS and biotin synthetases"/>
    <property type="match status" value="1"/>
</dbReference>
<dbReference type="PANTHER" id="PTHR10993:SF7">
    <property type="entry name" value="LIPOYLTRANSFERASE 2, MITOCHONDRIAL-RELATED"/>
    <property type="match status" value="1"/>
</dbReference>
<dbReference type="InterPro" id="IPR045864">
    <property type="entry name" value="aa-tRNA-synth_II/BPL/LPL"/>
</dbReference>
<comment type="pathway">
    <text evidence="1 5 6">Protein modification; protein lipoylation via endogenous pathway; protein N(6)-(lipoyl)lysine from octanoyl-[acyl-carrier-protein]: step 1/2.</text>
</comment>
<dbReference type="PANTHER" id="PTHR10993">
    <property type="entry name" value="OCTANOYLTRANSFERASE"/>
    <property type="match status" value="1"/>
</dbReference>
<dbReference type="GO" id="GO:0033819">
    <property type="term" value="F:lipoyl(octanoyl) transferase activity"/>
    <property type="evidence" value="ECO:0007669"/>
    <property type="project" value="UniProtKB-EC"/>
</dbReference>
<dbReference type="EMBL" id="JAJHJB010000028">
    <property type="protein sequence ID" value="MCC5467169.1"/>
    <property type="molecule type" value="Genomic_DNA"/>
</dbReference>
<evidence type="ECO:0000256" key="5">
    <source>
        <dbReference type="HAMAP-Rule" id="MF_00013"/>
    </source>
</evidence>
<dbReference type="NCBIfam" id="NF010925">
    <property type="entry name" value="PRK14345.1"/>
    <property type="match status" value="1"/>
</dbReference>
<feature type="binding site" evidence="5">
    <location>
        <begin position="158"/>
        <end position="160"/>
    </location>
    <ligand>
        <name>substrate</name>
    </ligand>
</feature>
<evidence type="ECO:0000313" key="9">
    <source>
        <dbReference type="Proteomes" id="UP001165492"/>
    </source>
</evidence>
<keyword evidence="2 5" id="KW-0808">Transferase</keyword>
<dbReference type="Gene3D" id="3.30.930.10">
    <property type="entry name" value="Bira Bifunctional Protein, Domain 2"/>
    <property type="match status" value="1"/>
</dbReference>
<dbReference type="InterPro" id="IPR020605">
    <property type="entry name" value="Octanoyltransferase_CS"/>
</dbReference>
<proteinExistence type="inferred from homology"/>
<keyword evidence="3 5" id="KW-0012">Acyltransferase</keyword>